<dbReference type="RefSeq" id="WP_067521054.1">
    <property type="nucleotide sequence ID" value="NZ_JABELX010000005.1"/>
</dbReference>
<dbReference type="Proteomes" id="UP000586827">
    <property type="component" value="Unassembled WGS sequence"/>
</dbReference>
<evidence type="ECO:0000313" key="1">
    <source>
        <dbReference type="EMBL" id="NNH71356.1"/>
    </source>
</evidence>
<proteinExistence type="predicted"/>
<keyword evidence="2" id="KW-1185">Reference proteome</keyword>
<organism evidence="1 2">
    <name type="scientific">Nocardia uniformis</name>
    <dbReference type="NCBI Taxonomy" id="53432"/>
    <lineage>
        <taxon>Bacteria</taxon>
        <taxon>Bacillati</taxon>
        <taxon>Actinomycetota</taxon>
        <taxon>Actinomycetes</taxon>
        <taxon>Mycobacteriales</taxon>
        <taxon>Nocardiaceae</taxon>
        <taxon>Nocardia</taxon>
    </lineage>
</organism>
<dbReference type="AlphaFoldDB" id="A0A849C1J1"/>
<comment type="caution">
    <text evidence="1">The sequence shown here is derived from an EMBL/GenBank/DDBJ whole genome shotgun (WGS) entry which is preliminary data.</text>
</comment>
<reference evidence="1 2" key="1">
    <citation type="submission" date="2020-05" db="EMBL/GenBank/DDBJ databases">
        <title>MicrobeNet Type strains.</title>
        <authorList>
            <person name="Nicholson A.C."/>
        </authorList>
    </citation>
    <scope>NUCLEOTIDE SEQUENCE [LARGE SCALE GENOMIC DNA]</scope>
    <source>
        <strain evidence="1 2">JCM 3224</strain>
    </source>
</reference>
<accession>A0A849C1J1</accession>
<gene>
    <name evidence="1" type="ORF">HLB23_16045</name>
</gene>
<name>A0A849C1J1_9NOCA</name>
<evidence type="ECO:0000313" key="2">
    <source>
        <dbReference type="Proteomes" id="UP000586827"/>
    </source>
</evidence>
<dbReference type="Pfam" id="PF07617">
    <property type="entry name" value="DUF1579"/>
    <property type="match status" value="1"/>
</dbReference>
<sequence>MKEAKPQVEHEWLHKLLGDWTFEGRMDMGPGNPPKQATGTERFTSLGDFWVRSEGFGPPPEGAPSTWSLTLGYDPKREKFIGTWIGSMMPNMYVYEGVRDGGGRVLTLDAAGPSMTDENKTARYQDIIEFVDDDHWVMRSQVLGEDGAWSQFMETHYRRATSSR</sequence>
<dbReference type="InterPro" id="IPR011473">
    <property type="entry name" value="DUF1579"/>
</dbReference>
<protein>
    <submittedName>
        <fullName evidence="1">DUF1579 domain-containing protein</fullName>
    </submittedName>
</protein>
<dbReference type="EMBL" id="JABELX010000005">
    <property type="protein sequence ID" value="NNH71356.1"/>
    <property type="molecule type" value="Genomic_DNA"/>
</dbReference>